<feature type="binding site" evidence="7">
    <location>
        <position position="203"/>
    </location>
    <ligand>
        <name>sn-glycerol 3-phosphate</name>
        <dbReference type="ChEBI" id="CHEBI:57597"/>
    </ligand>
</feature>
<evidence type="ECO:0000313" key="13">
    <source>
        <dbReference type="Proteomes" id="UP001500298"/>
    </source>
</evidence>
<dbReference type="NCBIfam" id="NF000942">
    <property type="entry name" value="PRK00094.1-4"/>
    <property type="match status" value="1"/>
</dbReference>
<proteinExistence type="inferred from homology"/>
<name>A0ABP9DM31_9BACT</name>
<dbReference type="PANTHER" id="PTHR11728:SF1">
    <property type="entry name" value="GLYCEROL-3-PHOSPHATE DEHYDROGENASE [NAD(+)] 2, CHLOROPLASTIC"/>
    <property type="match status" value="1"/>
</dbReference>
<dbReference type="PIRSF" id="PIRSF000114">
    <property type="entry name" value="Glycerol-3-P_dh"/>
    <property type="match status" value="1"/>
</dbReference>
<sequence length="341" mass="38315">MEQTPKYLPSIHTIAVIGGGSWATALIKIFTENGNTRINWWLRNADDVAYIKRYRSNPRYLTSVKLNPELVRPFEDIKAAVKEADAILLAVPAAFITSALSTLSAEDFEGKYVISSIKGMIPTHNTLVTEYIEEHFQVPHKMVAVIGGPCHAEEVAMEKQAYLSLASSSSRYATALAEMMHCRYINTTVIKDLYGVEYCAVMKNIIAIACGIAHGLGYGDNYQAVLVSNSMQEIKRLLKEVYKVKRDLTASAYLGDLLVTTYSQFSRNRTFGNMIGRGYTVKAAQMEMEMVAEGYYAVKSIHQIHTQYEDLNMPITTAVYNILYNKVSPSEEFLWLKEQLQ</sequence>
<accession>A0ABP9DM31</accession>
<evidence type="ECO:0000256" key="8">
    <source>
        <dbReference type="RuleBase" id="RU000437"/>
    </source>
</evidence>
<comment type="catalytic activity">
    <reaction evidence="7 9">
        <text>sn-glycerol 3-phosphate + NADP(+) = dihydroxyacetone phosphate + NADPH + H(+)</text>
        <dbReference type="Rhea" id="RHEA:11096"/>
        <dbReference type="ChEBI" id="CHEBI:15378"/>
        <dbReference type="ChEBI" id="CHEBI:57597"/>
        <dbReference type="ChEBI" id="CHEBI:57642"/>
        <dbReference type="ChEBI" id="CHEBI:57783"/>
        <dbReference type="ChEBI" id="CHEBI:58349"/>
        <dbReference type="EC" id="1.1.1.94"/>
    </reaction>
</comment>
<keyword evidence="7" id="KW-0547">Nucleotide-binding</keyword>
<dbReference type="PANTHER" id="PTHR11728">
    <property type="entry name" value="GLYCEROL-3-PHOSPHATE DEHYDROGENASE"/>
    <property type="match status" value="1"/>
</dbReference>
<dbReference type="Pfam" id="PF01210">
    <property type="entry name" value="NAD_Gly3P_dh_N"/>
    <property type="match status" value="1"/>
</dbReference>
<dbReference type="Pfam" id="PF07479">
    <property type="entry name" value="NAD_Gly3P_dh_C"/>
    <property type="match status" value="1"/>
</dbReference>
<keyword evidence="5 7" id="KW-0594">Phospholipid biosynthesis</keyword>
<comment type="pathway">
    <text evidence="7">Membrane lipid metabolism; glycerophospholipid metabolism.</text>
</comment>
<dbReference type="HAMAP" id="MF_00394">
    <property type="entry name" value="NAD_Glyc3P_dehydrog"/>
    <property type="match status" value="1"/>
</dbReference>
<protein>
    <recommendedName>
        <fullName evidence="7">Glycerol-3-phosphate dehydrogenase [NAD(P)+]</fullName>
        <ecNumber evidence="7">1.1.1.94</ecNumber>
    </recommendedName>
    <alternativeName>
        <fullName evidence="7">NAD(P)(+)-dependent glycerol-3-phosphate dehydrogenase</fullName>
    </alternativeName>
    <alternativeName>
        <fullName evidence="7">NAD(P)H-dependent dihydroxyacetone-phosphate reductase</fullName>
    </alternativeName>
</protein>
<feature type="binding site" evidence="7">
    <location>
        <position position="22"/>
    </location>
    <ligand>
        <name>NADPH</name>
        <dbReference type="ChEBI" id="CHEBI:57783"/>
    </ligand>
</feature>
<evidence type="ECO:0000256" key="6">
    <source>
        <dbReference type="ARBA" id="ARBA00023264"/>
    </source>
</evidence>
<feature type="active site" description="Proton acceptor" evidence="7">
    <location>
        <position position="203"/>
    </location>
</feature>
<evidence type="ECO:0000256" key="5">
    <source>
        <dbReference type="ARBA" id="ARBA00023209"/>
    </source>
</evidence>
<evidence type="ECO:0000256" key="1">
    <source>
        <dbReference type="ARBA" id="ARBA00011009"/>
    </source>
</evidence>
<dbReference type="PRINTS" id="PR00077">
    <property type="entry name" value="GPDHDRGNASE"/>
</dbReference>
<dbReference type="InterPro" id="IPR036291">
    <property type="entry name" value="NAD(P)-bd_dom_sf"/>
</dbReference>
<dbReference type="SUPFAM" id="SSF48179">
    <property type="entry name" value="6-phosphogluconate dehydrogenase C-terminal domain-like"/>
    <property type="match status" value="1"/>
</dbReference>
<feature type="domain" description="Glycerol-3-phosphate dehydrogenase NAD-dependent C-terminal" evidence="11">
    <location>
        <begin position="192"/>
        <end position="331"/>
    </location>
</feature>
<evidence type="ECO:0000256" key="7">
    <source>
        <dbReference type="HAMAP-Rule" id="MF_00394"/>
    </source>
</evidence>
<dbReference type="Proteomes" id="UP001500298">
    <property type="component" value="Unassembled WGS sequence"/>
</dbReference>
<comment type="function">
    <text evidence="7">Catalyzes the reduction of the glycolytic intermediate dihydroxyacetone phosphate (DHAP) to sn-glycerol 3-phosphate (G3P), the key precursor for phospholipid synthesis.</text>
</comment>
<feature type="domain" description="Glycerol-3-phosphate dehydrogenase NAD-dependent N-terminal" evidence="10">
    <location>
        <begin position="14"/>
        <end position="171"/>
    </location>
</feature>
<dbReference type="PROSITE" id="PS00957">
    <property type="entry name" value="NAD_G3PDH"/>
    <property type="match status" value="1"/>
</dbReference>
<keyword evidence="3 7" id="KW-0560">Oxidoreductase</keyword>
<dbReference type="EC" id="1.1.1.94" evidence="7"/>
<dbReference type="InterPro" id="IPR013328">
    <property type="entry name" value="6PGD_dom2"/>
</dbReference>
<feature type="binding site" evidence="7">
    <location>
        <position position="152"/>
    </location>
    <ligand>
        <name>NADPH</name>
        <dbReference type="ChEBI" id="CHEBI:57783"/>
    </ligand>
</feature>
<organism evidence="12 13">
    <name type="scientific">Algivirga pacifica</name>
    <dbReference type="NCBI Taxonomy" id="1162670"/>
    <lineage>
        <taxon>Bacteria</taxon>
        <taxon>Pseudomonadati</taxon>
        <taxon>Bacteroidota</taxon>
        <taxon>Cytophagia</taxon>
        <taxon>Cytophagales</taxon>
        <taxon>Flammeovirgaceae</taxon>
        <taxon>Algivirga</taxon>
    </lineage>
</organism>
<reference evidence="13" key="1">
    <citation type="journal article" date="2019" name="Int. J. Syst. Evol. Microbiol.">
        <title>The Global Catalogue of Microorganisms (GCM) 10K type strain sequencing project: providing services to taxonomists for standard genome sequencing and annotation.</title>
        <authorList>
            <consortium name="The Broad Institute Genomics Platform"/>
            <consortium name="The Broad Institute Genome Sequencing Center for Infectious Disease"/>
            <person name="Wu L."/>
            <person name="Ma J."/>
        </authorList>
    </citation>
    <scope>NUCLEOTIDE SEQUENCE [LARGE SCALE GENOMIC DNA]</scope>
    <source>
        <strain evidence="13">JCM 18326</strain>
    </source>
</reference>
<comment type="caution">
    <text evidence="12">The sequence shown here is derived from an EMBL/GenBank/DDBJ whole genome shotgun (WGS) entry which is preliminary data.</text>
</comment>
<keyword evidence="6 7" id="KW-1208">Phospholipid metabolism</keyword>
<evidence type="ECO:0000256" key="9">
    <source>
        <dbReference type="RuleBase" id="RU000439"/>
    </source>
</evidence>
<dbReference type="InterPro" id="IPR006168">
    <property type="entry name" value="G3P_DH_NAD-dep"/>
</dbReference>
<dbReference type="EMBL" id="BAABJX010000056">
    <property type="protein sequence ID" value="GAA4847239.1"/>
    <property type="molecule type" value="Genomic_DNA"/>
</dbReference>
<evidence type="ECO:0000259" key="10">
    <source>
        <dbReference type="Pfam" id="PF01210"/>
    </source>
</evidence>
<feature type="binding site" evidence="7">
    <location>
        <position position="118"/>
    </location>
    <ligand>
        <name>NADPH</name>
        <dbReference type="ChEBI" id="CHEBI:57783"/>
    </ligand>
</feature>
<feature type="binding site" evidence="7">
    <location>
        <position position="118"/>
    </location>
    <ligand>
        <name>sn-glycerol 3-phosphate</name>
        <dbReference type="ChEBI" id="CHEBI:57597"/>
    </ligand>
</feature>
<feature type="binding site" evidence="7">
    <location>
        <position position="267"/>
    </location>
    <ligand>
        <name>sn-glycerol 3-phosphate</name>
        <dbReference type="ChEBI" id="CHEBI:57597"/>
    </ligand>
</feature>
<dbReference type="NCBIfam" id="NF000940">
    <property type="entry name" value="PRK00094.1-2"/>
    <property type="match status" value="1"/>
</dbReference>
<feature type="binding site" evidence="7">
    <location>
        <position position="60"/>
    </location>
    <ligand>
        <name>NADPH</name>
        <dbReference type="ChEBI" id="CHEBI:57783"/>
    </ligand>
</feature>
<gene>
    <name evidence="7" type="primary">gpsA</name>
    <name evidence="12" type="ORF">GCM10023331_34970</name>
</gene>
<evidence type="ECO:0000256" key="4">
    <source>
        <dbReference type="ARBA" id="ARBA00023098"/>
    </source>
</evidence>
<keyword evidence="7" id="KW-0521">NADP</keyword>
<feature type="binding site" evidence="7">
    <location>
        <position position="21"/>
    </location>
    <ligand>
        <name>NADPH</name>
        <dbReference type="ChEBI" id="CHEBI:57783"/>
    </ligand>
</feature>
<comment type="similarity">
    <text evidence="1 7 8">Belongs to the NAD-dependent glycerol-3-phosphate dehydrogenase family.</text>
</comment>
<feature type="binding site" evidence="7">
    <location>
        <position position="266"/>
    </location>
    <ligand>
        <name>sn-glycerol 3-phosphate</name>
        <dbReference type="ChEBI" id="CHEBI:57597"/>
    </ligand>
</feature>
<feature type="binding site" evidence="7">
    <location>
        <position position="148"/>
    </location>
    <ligand>
        <name>sn-glycerol 3-phosphate</name>
        <dbReference type="ChEBI" id="CHEBI:57597"/>
    </ligand>
</feature>
<keyword evidence="2 7" id="KW-0444">Lipid biosynthesis</keyword>
<keyword evidence="7" id="KW-0963">Cytoplasm</keyword>
<evidence type="ECO:0000259" key="11">
    <source>
        <dbReference type="Pfam" id="PF07479"/>
    </source>
</evidence>
<keyword evidence="13" id="KW-1185">Reference proteome</keyword>
<keyword evidence="4 7" id="KW-0443">Lipid metabolism</keyword>
<keyword evidence="7 8" id="KW-0520">NAD</keyword>
<feature type="binding site" evidence="7">
    <location>
        <position position="291"/>
    </location>
    <ligand>
        <name>NADPH</name>
        <dbReference type="ChEBI" id="CHEBI:57783"/>
    </ligand>
</feature>
<feature type="binding site" evidence="7">
    <location>
        <position position="268"/>
    </location>
    <ligand>
        <name>sn-glycerol 3-phosphate</name>
        <dbReference type="ChEBI" id="CHEBI:57597"/>
    </ligand>
</feature>
<evidence type="ECO:0000256" key="3">
    <source>
        <dbReference type="ARBA" id="ARBA00023002"/>
    </source>
</evidence>
<dbReference type="Gene3D" id="1.10.1040.10">
    <property type="entry name" value="N-(1-d-carboxylethyl)-l-norvaline Dehydrogenase, domain 2"/>
    <property type="match status" value="1"/>
</dbReference>
<dbReference type="InterPro" id="IPR011128">
    <property type="entry name" value="G3P_DH_NAD-dep_N"/>
</dbReference>
<dbReference type="InterPro" id="IPR008927">
    <property type="entry name" value="6-PGluconate_DH-like_C_sf"/>
</dbReference>
<comment type="caution">
    <text evidence="7">Lacks conserved residue(s) required for the propagation of feature annotation.</text>
</comment>
<feature type="binding site" evidence="7">
    <location>
        <position position="43"/>
    </location>
    <ligand>
        <name>NADPH</name>
        <dbReference type="ChEBI" id="CHEBI:57783"/>
    </ligand>
</feature>
<comment type="catalytic activity">
    <reaction evidence="7">
        <text>sn-glycerol 3-phosphate + NAD(+) = dihydroxyacetone phosphate + NADH + H(+)</text>
        <dbReference type="Rhea" id="RHEA:11092"/>
        <dbReference type="ChEBI" id="CHEBI:15378"/>
        <dbReference type="ChEBI" id="CHEBI:57540"/>
        <dbReference type="ChEBI" id="CHEBI:57597"/>
        <dbReference type="ChEBI" id="CHEBI:57642"/>
        <dbReference type="ChEBI" id="CHEBI:57945"/>
        <dbReference type="EC" id="1.1.1.94"/>
    </reaction>
</comment>
<feature type="binding site" evidence="7">
    <location>
        <position position="293"/>
    </location>
    <ligand>
        <name>NADPH</name>
        <dbReference type="ChEBI" id="CHEBI:57783"/>
    </ligand>
</feature>
<comment type="subcellular location">
    <subcellularLocation>
        <location evidence="7">Cytoplasm</location>
    </subcellularLocation>
</comment>
<dbReference type="SUPFAM" id="SSF51735">
    <property type="entry name" value="NAD(P)-binding Rossmann-fold domains"/>
    <property type="match status" value="1"/>
</dbReference>
<dbReference type="Gene3D" id="3.40.50.720">
    <property type="entry name" value="NAD(P)-binding Rossmann-like Domain"/>
    <property type="match status" value="1"/>
</dbReference>
<dbReference type="InterPro" id="IPR006109">
    <property type="entry name" value="G3P_DH_NAD-dep_C"/>
</dbReference>
<feature type="binding site" evidence="7">
    <location>
        <position position="267"/>
    </location>
    <ligand>
        <name>NADPH</name>
        <dbReference type="ChEBI" id="CHEBI:57783"/>
    </ligand>
</feature>
<evidence type="ECO:0000313" key="12">
    <source>
        <dbReference type="EMBL" id="GAA4847239.1"/>
    </source>
</evidence>
<dbReference type="RefSeq" id="WP_345374158.1">
    <property type="nucleotide sequence ID" value="NZ_BAABJX010000056.1"/>
</dbReference>
<evidence type="ECO:0000256" key="2">
    <source>
        <dbReference type="ARBA" id="ARBA00022516"/>
    </source>
</evidence>
<feature type="binding site" evidence="7">
    <location>
        <position position="256"/>
    </location>
    <ligand>
        <name>sn-glycerol 3-phosphate</name>
        <dbReference type="ChEBI" id="CHEBI:57597"/>
    </ligand>
</feature>